<sequence>MLIVAVGDSDREVTEEVCRTQGHQDFVKEAIIGEFLAIVYLHVGNKDVRSDFGSDSGGEGVSRQAFFEGFIQMQVQDDWRDFWAHFKPDDQIAWKVEGRDFKNFCRPQTPHVIKERNSTVHDITLRNIHDVLVSMKQAGEYHSAHMLEQLCCAVTDTPYSDSWFRDDRKVKQLAELVRNRFPLLKPVATVDETDQKSRNLNTAIKIHEAAKKFEEKRKDDARAAWKKGVEAKGFCEISGADLIRDDIRQLKLLGAGLAAVVACLAYSRWAAK</sequence>
<accession>A0AAD7BFM0</accession>
<keyword evidence="2" id="KW-1185">Reference proteome</keyword>
<organism evidence="1 2">
    <name type="scientific">Roridomyces roridus</name>
    <dbReference type="NCBI Taxonomy" id="1738132"/>
    <lineage>
        <taxon>Eukaryota</taxon>
        <taxon>Fungi</taxon>
        <taxon>Dikarya</taxon>
        <taxon>Basidiomycota</taxon>
        <taxon>Agaricomycotina</taxon>
        <taxon>Agaricomycetes</taxon>
        <taxon>Agaricomycetidae</taxon>
        <taxon>Agaricales</taxon>
        <taxon>Marasmiineae</taxon>
        <taxon>Mycenaceae</taxon>
        <taxon>Roridomyces</taxon>
    </lineage>
</organism>
<evidence type="ECO:0000313" key="1">
    <source>
        <dbReference type="EMBL" id="KAJ7619523.1"/>
    </source>
</evidence>
<comment type="caution">
    <text evidence="1">The sequence shown here is derived from an EMBL/GenBank/DDBJ whole genome shotgun (WGS) entry which is preliminary data.</text>
</comment>
<dbReference type="EMBL" id="JARKIF010000018">
    <property type="protein sequence ID" value="KAJ7619523.1"/>
    <property type="molecule type" value="Genomic_DNA"/>
</dbReference>
<name>A0AAD7BFM0_9AGAR</name>
<protein>
    <submittedName>
        <fullName evidence="1">Uncharacterized protein</fullName>
    </submittedName>
</protein>
<gene>
    <name evidence="1" type="ORF">FB45DRAFT_931000</name>
</gene>
<dbReference type="AlphaFoldDB" id="A0AAD7BFM0"/>
<reference evidence="1" key="1">
    <citation type="submission" date="2023-03" db="EMBL/GenBank/DDBJ databases">
        <title>Massive genome expansion in bonnet fungi (Mycena s.s.) driven by repeated elements and novel gene families across ecological guilds.</title>
        <authorList>
            <consortium name="Lawrence Berkeley National Laboratory"/>
            <person name="Harder C.B."/>
            <person name="Miyauchi S."/>
            <person name="Viragh M."/>
            <person name="Kuo A."/>
            <person name="Thoen E."/>
            <person name="Andreopoulos B."/>
            <person name="Lu D."/>
            <person name="Skrede I."/>
            <person name="Drula E."/>
            <person name="Henrissat B."/>
            <person name="Morin E."/>
            <person name="Kohler A."/>
            <person name="Barry K."/>
            <person name="LaButti K."/>
            <person name="Morin E."/>
            <person name="Salamov A."/>
            <person name="Lipzen A."/>
            <person name="Mereny Z."/>
            <person name="Hegedus B."/>
            <person name="Baldrian P."/>
            <person name="Stursova M."/>
            <person name="Weitz H."/>
            <person name="Taylor A."/>
            <person name="Grigoriev I.V."/>
            <person name="Nagy L.G."/>
            <person name="Martin F."/>
            <person name="Kauserud H."/>
        </authorList>
    </citation>
    <scope>NUCLEOTIDE SEQUENCE</scope>
    <source>
        <strain evidence="1">9284</strain>
    </source>
</reference>
<evidence type="ECO:0000313" key="2">
    <source>
        <dbReference type="Proteomes" id="UP001221142"/>
    </source>
</evidence>
<dbReference type="Proteomes" id="UP001221142">
    <property type="component" value="Unassembled WGS sequence"/>
</dbReference>
<proteinExistence type="predicted"/>